<proteinExistence type="predicted"/>
<evidence type="ECO:0000313" key="8">
    <source>
        <dbReference type="Proteomes" id="UP000759131"/>
    </source>
</evidence>
<keyword evidence="8" id="KW-1185">Reference proteome</keyword>
<feature type="transmembrane region" description="Helical" evidence="5">
    <location>
        <begin position="972"/>
        <end position="992"/>
    </location>
</feature>
<evidence type="ECO:0000256" key="1">
    <source>
        <dbReference type="ARBA" id="ARBA00004141"/>
    </source>
</evidence>
<evidence type="ECO:0000313" key="7">
    <source>
        <dbReference type="EMBL" id="CAD7622979.1"/>
    </source>
</evidence>
<accession>A0A7R9KJD3</accession>
<sequence length="1303" mass="146594">MYCKYSISTLPILWASGCRPQYRGWRGLGRYFRRWQTIIDAAVLAVTIGVLFVPEKGRESHVAYAAAAFRGFHRCFQVVRLVAVGRKPRRGSARGLAQAPFRPFKTLYTVMGAQRESLIVVFYIMFVVMCLAAFLIYLAESPTNPAFATVGDGFWFTIQTVTTIGYGDEVPKSVVGKFVASIIIIVGFVLYALPAGIIGAGLAIAGQQESVVGAVVGASNRAELVPAVQLIQACWRQYAAHPTTKSTVTWYTTANRVIADRTERNVVRFVRRLRLVRAVRVFSETRRKSDANYRLEREEALHRATTGALNALRSELADRDSRLAADVATRLTAEMDAKFAKQFDLLHNLLNNNKNFENDNNFILRSKPLIEELKIRLSSIQVDNNTIRVINNTINRGQLNVINNLDTQTRMSLKRVESNMATTINSGAQVTRSESTMITNLGTGKPGAGQLSPTPTFTVYQRLQRTVYEFLCSPTGALSATYHTSVFLFSIMCLVLTVLVTIPRFEPTCWPIMVAVEIAIVAWVGLEFLIRLWASGYRPKYRGWLGLARYLMHWQTIIDFVVFAVSLGILFIQPSVQNAHVIYLAAALRGIHRFFQVVRIVSTLNGGSYGVSTGSGGSGRPFRPFRILWSVLRSQAQELAVVFYVGFVLYFISAYLIFVAESPYNPQFGTIAEGLWWSITIPGKFVASVVIILGYCIFSLPAGIIGAGLAIEVNKDQINVKNGADVAPAAQLIQACWRHYAAHPTTKSTATWVTASDRVIADRTERNVVRFVRRLRLLRAVRVFSETRRTVDIRDLYESTRAQHVLTLAKLKALESKCEVSHNELSDRLATIERSTKEVTDLLRTLGIISRLKTRLSIKRAENTGKTEQQHRQSPPAHTVYQRLQRQVYEFLYAPAGALSYIYHVAVFLLVFMCLILTVLITVPRFAVTSWDVMFNVEIVIIAWFGVEFAVRLWASGYRRAYRGWRGLARYLLRWQTIIDFVLLVVSFGVLFVRRDTSAQNSHVIYAAAALRGFHRFFQVIRIVSTVRRGSTSGGDSGRPFRPFRVLLSVVRSQGQELLIAFYIGFVVFCLSTYLIFVAESPHNPDFATIGKSMWWVVETLSTVGYGDEVPITTVGKFVASIIIIFGVLLFSLPAGIIGAGLAIEVRQNEIDVHNKADVVPAVQLIQACWRHYAAHPTSKSTATWVTACDRVIADRTERNVVRFVRRLRLLRAVRVFRETRHTVDIRDLYERTRAQHVLTLAKLKALWSELEDREVRHSRLASDLMDRLAGIEAANREMADKFDKQFDLLKNLLSNQLSVNEV</sequence>
<dbReference type="Pfam" id="PF00520">
    <property type="entry name" value="Ion_trans"/>
    <property type="match status" value="2"/>
</dbReference>
<feature type="transmembrane region" description="Helical" evidence="5">
    <location>
        <begin position="554"/>
        <end position="572"/>
    </location>
</feature>
<feature type="transmembrane region" description="Helical" evidence="5">
    <location>
        <begin position="482"/>
        <end position="502"/>
    </location>
</feature>
<feature type="transmembrane region" description="Helical" evidence="5">
    <location>
        <begin position="901"/>
        <end position="921"/>
    </location>
</feature>
<dbReference type="PROSITE" id="PS51257">
    <property type="entry name" value="PROKAR_LIPOPROTEIN"/>
    <property type="match status" value="1"/>
</dbReference>
<feature type="transmembrane region" description="Helical" evidence="5">
    <location>
        <begin position="1118"/>
        <end position="1144"/>
    </location>
</feature>
<dbReference type="InterPro" id="IPR027359">
    <property type="entry name" value="Volt_channel_dom_sf"/>
</dbReference>
<feature type="transmembrane region" description="Helical" evidence="5">
    <location>
        <begin position="933"/>
        <end position="951"/>
    </location>
</feature>
<feature type="transmembrane region" description="Helical" evidence="5">
    <location>
        <begin position="178"/>
        <end position="204"/>
    </location>
</feature>
<keyword evidence="4 5" id="KW-0472">Membrane</keyword>
<keyword evidence="2 5" id="KW-0812">Transmembrane</keyword>
<dbReference type="PANTHER" id="PTHR47735:SF9">
    <property type="entry name" value="POTASSIUM VOLTAGE-GATED CHANNEL SUBFAMILY KQT MEMBER 4-LIKE ISOFORM X1"/>
    <property type="match status" value="1"/>
</dbReference>
<feature type="transmembrane region" description="Helical" evidence="5">
    <location>
        <begin position="35"/>
        <end position="53"/>
    </location>
</feature>
<dbReference type="Gene3D" id="6.10.140.1910">
    <property type="match status" value="3"/>
</dbReference>
<protein>
    <recommendedName>
        <fullName evidence="6">Ion transport domain-containing protein</fullName>
    </recommendedName>
</protein>
<comment type="subcellular location">
    <subcellularLocation>
        <location evidence="1">Membrane</location>
        <topology evidence="1">Multi-pass membrane protein</topology>
    </subcellularLocation>
</comment>
<dbReference type="SUPFAM" id="SSF81324">
    <property type="entry name" value="Voltage-gated potassium channels"/>
    <property type="match status" value="3"/>
</dbReference>
<organism evidence="7">
    <name type="scientific">Medioppia subpectinata</name>
    <dbReference type="NCBI Taxonomy" id="1979941"/>
    <lineage>
        <taxon>Eukaryota</taxon>
        <taxon>Metazoa</taxon>
        <taxon>Ecdysozoa</taxon>
        <taxon>Arthropoda</taxon>
        <taxon>Chelicerata</taxon>
        <taxon>Arachnida</taxon>
        <taxon>Acari</taxon>
        <taxon>Acariformes</taxon>
        <taxon>Sarcoptiformes</taxon>
        <taxon>Oribatida</taxon>
        <taxon>Brachypylina</taxon>
        <taxon>Oppioidea</taxon>
        <taxon>Oppiidae</taxon>
        <taxon>Medioppia</taxon>
    </lineage>
</organism>
<dbReference type="GO" id="GO:0008076">
    <property type="term" value="C:voltage-gated potassium channel complex"/>
    <property type="evidence" value="ECO:0007669"/>
    <property type="project" value="TreeGrafter"/>
</dbReference>
<dbReference type="OrthoDB" id="6536029at2759"/>
<feature type="domain" description="Ion transport" evidence="6">
    <location>
        <begin position="901"/>
        <end position="1141"/>
    </location>
</feature>
<evidence type="ECO:0000256" key="5">
    <source>
        <dbReference type="SAM" id="Phobius"/>
    </source>
</evidence>
<feature type="transmembrane region" description="Helical" evidence="5">
    <location>
        <begin position="685"/>
        <end position="711"/>
    </location>
</feature>
<dbReference type="InterPro" id="IPR005821">
    <property type="entry name" value="Ion_trans_dom"/>
</dbReference>
<dbReference type="PANTHER" id="PTHR47735">
    <property type="entry name" value="POTASSIUM VOLTAGE-GATED CHANNEL SUBFAMILY KQT MEMBER 4"/>
    <property type="match status" value="1"/>
</dbReference>
<feature type="domain" description="Ion transport" evidence="6">
    <location>
        <begin position="27"/>
        <end position="203"/>
    </location>
</feature>
<dbReference type="InterPro" id="IPR003937">
    <property type="entry name" value="K_chnl_volt-dep_KCNQ"/>
</dbReference>
<feature type="transmembrane region" description="Helical" evidence="5">
    <location>
        <begin position="514"/>
        <end position="534"/>
    </location>
</feature>
<dbReference type="Gene3D" id="1.20.120.350">
    <property type="entry name" value="Voltage-gated potassium channels. Chain C"/>
    <property type="match status" value="1"/>
</dbReference>
<dbReference type="PRINTS" id="PR01459">
    <property type="entry name" value="KCNQCHANNEL"/>
</dbReference>
<dbReference type="GO" id="GO:0005249">
    <property type="term" value="F:voltage-gated potassium channel activity"/>
    <property type="evidence" value="ECO:0007669"/>
    <property type="project" value="InterPro"/>
</dbReference>
<evidence type="ECO:0000256" key="3">
    <source>
        <dbReference type="ARBA" id="ARBA00022989"/>
    </source>
</evidence>
<name>A0A7R9KJD3_9ACAR</name>
<keyword evidence="3 5" id="KW-1133">Transmembrane helix</keyword>
<feature type="transmembrane region" description="Helical" evidence="5">
    <location>
        <begin position="118"/>
        <end position="139"/>
    </location>
</feature>
<dbReference type="EMBL" id="CAJPIZ010001394">
    <property type="protein sequence ID" value="CAG2103409.1"/>
    <property type="molecule type" value="Genomic_DNA"/>
</dbReference>
<evidence type="ECO:0000256" key="4">
    <source>
        <dbReference type="ARBA" id="ARBA00023136"/>
    </source>
</evidence>
<feature type="transmembrane region" description="Helical" evidence="5">
    <location>
        <begin position="639"/>
        <end position="658"/>
    </location>
</feature>
<dbReference type="Gene3D" id="1.10.287.70">
    <property type="match status" value="3"/>
</dbReference>
<evidence type="ECO:0000259" key="6">
    <source>
        <dbReference type="Pfam" id="PF00520"/>
    </source>
</evidence>
<dbReference type="Proteomes" id="UP000759131">
    <property type="component" value="Unassembled WGS sequence"/>
</dbReference>
<gene>
    <name evidence="7" type="ORF">OSB1V03_LOCUS3440</name>
</gene>
<reference evidence="7" key="1">
    <citation type="submission" date="2020-11" db="EMBL/GenBank/DDBJ databases">
        <authorList>
            <person name="Tran Van P."/>
        </authorList>
    </citation>
    <scope>NUCLEOTIDE SEQUENCE</scope>
</reference>
<feature type="transmembrane region" description="Helical" evidence="5">
    <location>
        <begin position="1058"/>
        <end position="1077"/>
    </location>
</feature>
<dbReference type="EMBL" id="OC855969">
    <property type="protein sequence ID" value="CAD7622979.1"/>
    <property type="molecule type" value="Genomic_DNA"/>
</dbReference>
<evidence type="ECO:0000256" key="2">
    <source>
        <dbReference type="ARBA" id="ARBA00022692"/>
    </source>
</evidence>
<dbReference type="PRINTS" id="PR00169">
    <property type="entry name" value="KCHANNEL"/>
</dbReference>